<comment type="subcellular location">
    <subcellularLocation>
        <location evidence="1">Cell membrane</location>
        <topology evidence="1">Multi-pass membrane protein</topology>
    </subcellularLocation>
</comment>
<evidence type="ECO:0000256" key="7">
    <source>
        <dbReference type="ARBA" id="ARBA00023170"/>
    </source>
</evidence>
<dbReference type="PRINTS" id="PR00237">
    <property type="entry name" value="GPCRRHODOPSN"/>
</dbReference>
<evidence type="ECO:0000256" key="5">
    <source>
        <dbReference type="ARBA" id="ARBA00023040"/>
    </source>
</evidence>
<keyword evidence="5" id="KW-0297">G-protein coupled receptor</keyword>
<keyword evidence="7" id="KW-0675">Receptor</keyword>
<dbReference type="InterPro" id="IPR000276">
    <property type="entry name" value="GPCR_Rhodpsn"/>
</dbReference>
<dbReference type="InterPro" id="IPR017452">
    <property type="entry name" value="GPCR_Rhodpsn_7TM"/>
</dbReference>
<dbReference type="FunFam" id="1.20.1070.10:FF:000345">
    <property type="entry name" value="40S ribosomal protein S27"/>
    <property type="match status" value="1"/>
</dbReference>
<keyword evidence="6 9" id="KW-0472">Membrane</keyword>
<evidence type="ECO:0000256" key="6">
    <source>
        <dbReference type="ARBA" id="ARBA00023136"/>
    </source>
</evidence>
<keyword evidence="12" id="KW-1185">Reference proteome</keyword>
<keyword evidence="2" id="KW-1003">Cell membrane</keyword>
<feature type="transmembrane region" description="Helical" evidence="9">
    <location>
        <begin position="163"/>
        <end position="185"/>
    </location>
</feature>
<evidence type="ECO:0000259" key="10">
    <source>
        <dbReference type="PROSITE" id="PS50262"/>
    </source>
</evidence>
<dbReference type="PANTHER" id="PTHR24228">
    <property type="entry name" value="B2 BRADYKININ RECEPTOR/ANGIOTENSIN II RECEPTOR"/>
    <property type="match status" value="1"/>
</dbReference>
<evidence type="ECO:0000256" key="3">
    <source>
        <dbReference type="ARBA" id="ARBA00022692"/>
    </source>
</evidence>
<feature type="transmembrane region" description="Helical" evidence="9">
    <location>
        <begin position="273"/>
        <end position="297"/>
    </location>
</feature>
<feature type="domain" description="G-protein coupled receptors family 1 profile" evidence="10">
    <location>
        <begin position="60"/>
        <end position="326"/>
    </location>
</feature>
<keyword evidence="4 9" id="KW-1133">Transmembrane helix</keyword>
<dbReference type="GO" id="GO:0005886">
    <property type="term" value="C:plasma membrane"/>
    <property type="evidence" value="ECO:0007669"/>
    <property type="project" value="UniProtKB-SubCell"/>
</dbReference>
<gene>
    <name evidence="11" type="ORF">DPMN_172054</name>
</gene>
<dbReference type="AlphaFoldDB" id="A0A9D4E029"/>
<accession>A0A9D4E029</accession>
<feature type="transmembrane region" description="Helical" evidence="9">
    <location>
        <begin position="205"/>
        <end position="234"/>
    </location>
</feature>
<proteinExistence type="predicted"/>
<evidence type="ECO:0000256" key="2">
    <source>
        <dbReference type="ARBA" id="ARBA00022475"/>
    </source>
</evidence>
<dbReference type="SUPFAM" id="SSF81321">
    <property type="entry name" value="Family A G protein-coupled receptor-like"/>
    <property type="match status" value="1"/>
</dbReference>
<dbReference type="PANTHER" id="PTHR24228:SF75">
    <property type="entry name" value="G-PROTEIN COUPLED RECEPTORS FAMILY 1 PROFILE DOMAIN-CONTAINING PROTEIN"/>
    <property type="match status" value="1"/>
</dbReference>
<dbReference type="GO" id="GO:0004930">
    <property type="term" value="F:G protein-coupled receptor activity"/>
    <property type="evidence" value="ECO:0007669"/>
    <property type="project" value="UniProtKB-KW"/>
</dbReference>
<dbReference type="Proteomes" id="UP000828390">
    <property type="component" value="Unassembled WGS sequence"/>
</dbReference>
<evidence type="ECO:0000256" key="8">
    <source>
        <dbReference type="ARBA" id="ARBA00023224"/>
    </source>
</evidence>
<keyword evidence="3 9" id="KW-0812">Transmembrane</keyword>
<feature type="transmembrane region" description="Helical" evidence="9">
    <location>
        <begin position="44"/>
        <end position="69"/>
    </location>
</feature>
<dbReference type="Gene3D" id="1.20.1070.10">
    <property type="entry name" value="Rhodopsin 7-helix transmembrane proteins"/>
    <property type="match status" value="1"/>
</dbReference>
<feature type="transmembrane region" description="Helical" evidence="9">
    <location>
        <begin position="309"/>
        <end position="333"/>
    </location>
</feature>
<reference evidence="11" key="1">
    <citation type="journal article" date="2019" name="bioRxiv">
        <title>The Genome of the Zebra Mussel, Dreissena polymorpha: A Resource for Invasive Species Research.</title>
        <authorList>
            <person name="McCartney M.A."/>
            <person name="Auch B."/>
            <person name="Kono T."/>
            <person name="Mallez S."/>
            <person name="Zhang Y."/>
            <person name="Obille A."/>
            <person name="Becker A."/>
            <person name="Abrahante J.E."/>
            <person name="Garbe J."/>
            <person name="Badalamenti J.P."/>
            <person name="Herman A."/>
            <person name="Mangelson H."/>
            <person name="Liachko I."/>
            <person name="Sullivan S."/>
            <person name="Sone E.D."/>
            <person name="Koren S."/>
            <person name="Silverstein K.A.T."/>
            <person name="Beckman K.B."/>
            <person name="Gohl D.M."/>
        </authorList>
    </citation>
    <scope>NUCLEOTIDE SEQUENCE</scope>
    <source>
        <strain evidence="11">Duluth1</strain>
        <tissue evidence="11">Whole animal</tissue>
    </source>
</reference>
<feature type="transmembrane region" description="Helical" evidence="9">
    <location>
        <begin position="120"/>
        <end position="142"/>
    </location>
</feature>
<dbReference type="Pfam" id="PF00001">
    <property type="entry name" value="7tm_1"/>
    <property type="match status" value="1"/>
</dbReference>
<sequence>MGSTEEELHPMFQDMLRRTDGWRPGENVSSLDFDFMTRHPAMSVLFIAVTTVAAIVGSIGNFLVIGAILSYRPLLRNKGNMFVINLAVADICITTIVSPMNMVGVARGPRFFLNKVVLCHLLGSICTVSCLVSMLSIAAVAVNRLIQICKPFVYHRIYTHKKTLIYCFALWGWAIILDIPNWVGWGGHTFGLKEMGCTFDRVANYGFTMFLATMSIFIPMTIVFGCYIAIIVFVRRSRNEIRKFGKESAIRRSSTPKGGTARKMSFKKDDLQFAFILFVSFLAFVLCWSLYMVALIFDFKDRWPKEIYVAGTILGHTNSCLNSIIYALGYARFRKGYIIFIRKLFCLKTQRNSAALNDSKYSLRYTSKVTGPLSTPITGRSRVLQLDDNPISPPVTTPLTTMCRHGNGWMR</sequence>
<keyword evidence="8" id="KW-0807">Transducer</keyword>
<evidence type="ECO:0000313" key="11">
    <source>
        <dbReference type="EMBL" id="KAH3770761.1"/>
    </source>
</evidence>
<evidence type="ECO:0000256" key="9">
    <source>
        <dbReference type="SAM" id="Phobius"/>
    </source>
</evidence>
<dbReference type="EMBL" id="JAIWYP010000009">
    <property type="protein sequence ID" value="KAH3770761.1"/>
    <property type="molecule type" value="Genomic_DNA"/>
</dbReference>
<dbReference type="PROSITE" id="PS50262">
    <property type="entry name" value="G_PROTEIN_RECEP_F1_2"/>
    <property type="match status" value="1"/>
</dbReference>
<evidence type="ECO:0000313" key="12">
    <source>
        <dbReference type="Proteomes" id="UP000828390"/>
    </source>
</evidence>
<dbReference type="CDD" id="cd00637">
    <property type="entry name" value="7tm_classA_rhodopsin-like"/>
    <property type="match status" value="1"/>
</dbReference>
<comment type="caution">
    <text evidence="11">The sequence shown here is derived from an EMBL/GenBank/DDBJ whole genome shotgun (WGS) entry which is preliminary data.</text>
</comment>
<name>A0A9D4E029_DREPO</name>
<reference evidence="11" key="2">
    <citation type="submission" date="2020-11" db="EMBL/GenBank/DDBJ databases">
        <authorList>
            <person name="McCartney M.A."/>
            <person name="Auch B."/>
            <person name="Kono T."/>
            <person name="Mallez S."/>
            <person name="Becker A."/>
            <person name="Gohl D.M."/>
            <person name="Silverstein K.A.T."/>
            <person name="Koren S."/>
            <person name="Bechman K.B."/>
            <person name="Herman A."/>
            <person name="Abrahante J.E."/>
            <person name="Garbe J."/>
        </authorList>
    </citation>
    <scope>NUCLEOTIDE SEQUENCE</scope>
    <source>
        <strain evidence="11">Duluth1</strain>
        <tissue evidence="11">Whole animal</tissue>
    </source>
</reference>
<evidence type="ECO:0000256" key="1">
    <source>
        <dbReference type="ARBA" id="ARBA00004651"/>
    </source>
</evidence>
<organism evidence="11 12">
    <name type="scientific">Dreissena polymorpha</name>
    <name type="common">Zebra mussel</name>
    <name type="synonym">Mytilus polymorpha</name>
    <dbReference type="NCBI Taxonomy" id="45954"/>
    <lineage>
        <taxon>Eukaryota</taxon>
        <taxon>Metazoa</taxon>
        <taxon>Spiralia</taxon>
        <taxon>Lophotrochozoa</taxon>
        <taxon>Mollusca</taxon>
        <taxon>Bivalvia</taxon>
        <taxon>Autobranchia</taxon>
        <taxon>Heteroconchia</taxon>
        <taxon>Euheterodonta</taxon>
        <taxon>Imparidentia</taxon>
        <taxon>Neoheterodontei</taxon>
        <taxon>Myida</taxon>
        <taxon>Dreissenoidea</taxon>
        <taxon>Dreissenidae</taxon>
        <taxon>Dreissena</taxon>
    </lineage>
</organism>
<feature type="transmembrane region" description="Helical" evidence="9">
    <location>
        <begin position="81"/>
        <end position="100"/>
    </location>
</feature>
<protein>
    <recommendedName>
        <fullName evidence="10">G-protein coupled receptors family 1 profile domain-containing protein</fullName>
    </recommendedName>
</protein>
<evidence type="ECO:0000256" key="4">
    <source>
        <dbReference type="ARBA" id="ARBA00022989"/>
    </source>
</evidence>